<dbReference type="SUPFAM" id="SSF52821">
    <property type="entry name" value="Rhodanese/Cell cycle control phosphatase"/>
    <property type="match status" value="1"/>
</dbReference>
<dbReference type="Proteomes" id="UP000319296">
    <property type="component" value="Unassembled WGS sequence"/>
</dbReference>
<reference evidence="4 5" key="1">
    <citation type="journal article" date="2019" name="ISME J.">
        <title>Insights into ecological role of a new deltaproteobacterial order Candidatus Acidulodesulfobacterales by metagenomics and metatranscriptomics.</title>
        <authorList>
            <person name="Tan S."/>
            <person name="Liu J."/>
            <person name="Fang Y."/>
            <person name="Hedlund B.P."/>
            <person name="Lian Z.H."/>
            <person name="Huang L.Y."/>
            <person name="Li J.T."/>
            <person name="Huang L.N."/>
            <person name="Li W.J."/>
            <person name="Jiang H.C."/>
            <person name="Dong H.L."/>
            <person name="Shu W.S."/>
        </authorList>
    </citation>
    <scope>NUCLEOTIDE SEQUENCE [LARGE SCALE GENOMIC DNA]</scope>
    <source>
        <strain evidence="4">AP1</strain>
    </source>
</reference>
<organism evidence="4 5">
    <name type="scientific">Candidatus Acididesulfobacter diazotrophicus</name>
    <dbReference type="NCBI Taxonomy" id="2597226"/>
    <lineage>
        <taxon>Bacteria</taxon>
        <taxon>Deltaproteobacteria</taxon>
        <taxon>Candidatus Acidulodesulfobacterales</taxon>
        <taxon>Candidatus Acididesulfobacter</taxon>
    </lineage>
</organism>
<feature type="domain" description="Rhodanese" evidence="3">
    <location>
        <begin position="102"/>
        <end position="192"/>
    </location>
</feature>
<name>A0A519BQG3_9DELT</name>
<feature type="transmembrane region" description="Helical" evidence="2">
    <location>
        <begin position="12"/>
        <end position="30"/>
    </location>
</feature>
<dbReference type="SMART" id="SM00450">
    <property type="entry name" value="RHOD"/>
    <property type="match status" value="1"/>
</dbReference>
<dbReference type="Gene3D" id="3.40.250.10">
    <property type="entry name" value="Rhodanese-like domain"/>
    <property type="match status" value="1"/>
</dbReference>
<proteinExistence type="predicted"/>
<dbReference type="PANTHER" id="PTHR43031">
    <property type="entry name" value="FAD-DEPENDENT OXIDOREDUCTASE"/>
    <property type="match status" value="1"/>
</dbReference>
<protein>
    <submittedName>
        <fullName evidence="4">Rhodanese-like domain-containing protein</fullName>
    </submittedName>
</protein>
<sequence>MKNFKAALLTQKFIMVVISVIAIIGMTFALSGCAKKSSKPVNSSANVVKKPTAGSFNQVLAKKAYESLNPHHVGPKPNAVAIVGVPQIMAPVLYKEYVVNHNPKHYYLLDVREQAAFKNMGHIAGAHNIPLQVLFTPKYLKMLPKNRTIISICYVGQWESMAAALLKVMGYHVMILRFGMSSWNPKIDLLHRNKIAFGNYPLVHLAGNNAATAKKNSIKKGSNSKSKKKLNKMGAGCL</sequence>
<evidence type="ECO:0000256" key="2">
    <source>
        <dbReference type="SAM" id="Phobius"/>
    </source>
</evidence>
<feature type="region of interest" description="Disordered" evidence="1">
    <location>
        <begin position="214"/>
        <end position="238"/>
    </location>
</feature>
<dbReference type="PROSITE" id="PS50206">
    <property type="entry name" value="RHODANESE_3"/>
    <property type="match status" value="1"/>
</dbReference>
<gene>
    <name evidence="4" type="ORF">EVG15_01125</name>
</gene>
<dbReference type="InterPro" id="IPR001763">
    <property type="entry name" value="Rhodanese-like_dom"/>
</dbReference>
<keyword evidence="2" id="KW-0812">Transmembrane</keyword>
<dbReference type="AlphaFoldDB" id="A0A519BQG3"/>
<keyword evidence="2" id="KW-0472">Membrane</keyword>
<dbReference type="InterPro" id="IPR050229">
    <property type="entry name" value="GlpE_sulfurtransferase"/>
</dbReference>
<dbReference type="CDD" id="cd00158">
    <property type="entry name" value="RHOD"/>
    <property type="match status" value="1"/>
</dbReference>
<comment type="caution">
    <text evidence="4">The sequence shown here is derived from an EMBL/GenBank/DDBJ whole genome shotgun (WGS) entry which is preliminary data.</text>
</comment>
<evidence type="ECO:0000313" key="4">
    <source>
        <dbReference type="EMBL" id="RZD19515.1"/>
    </source>
</evidence>
<dbReference type="EMBL" id="SGBB01000001">
    <property type="protein sequence ID" value="RZD19515.1"/>
    <property type="molecule type" value="Genomic_DNA"/>
</dbReference>
<dbReference type="Pfam" id="PF00581">
    <property type="entry name" value="Rhodanese"/>
    <property type="match status" value="1"/>
</dbReference>
<dbReference type="InterPro" id="IPR036873">
    <property type="entry name" value="Rhodanese-like_dom_sf"/>
</dbReference>
<evidence type="ECO:0000256" key="1">
    <source>
        <dbReference type="SAM" id="MobiDB-lite"/>
    </source>
</evidence>
<dbReference type="PANTHER" id="PTHR43031:SF16">
    <property type="entry name" value="OXIDOREDUCTASE"/>
    <property type="match status" value="1"/>
</dbReference>
<accession>A0A519BQG3</accession>
<keyword evidence="2" id="KW-1133">Transmembrane helix</keyword>
<evidence type="ECO:0000259" key="3">
    <source>
        <dbReference type="PROSITE" id="PS50206"/>
    </source>
</evidence>
<dbReference type="PROSITE" id="PS51257">
    <property type="entry name" value="PROKAR_LIPOPROTEIN"/>
    <property type="match status" value="1"/>
</dbReference>
<evidence type="ECO:0000313" key="5">
    <source>
        <dbReference type="Proteomes" id="UP000319296"/>
    </source>
</evidence>